<dbReference type="PATRIC" id="fig|438.15.peg.3082"/>
<dbReference type="OrthoDB" id="8410543at2"/>
<dbReference type="EMBL" id="LYUD01000156">
    <property type="protein sequence ID" value="OAZ61284.1"/>
    <property type="molecule type" value="Genomic_DNA"/>
</dbReference>
<gene>
    <name evidence="1" type="ORF">SRCM100623_02787</name>
</gene>
<dbReference type="Proteomes" id="UP000093796">
    <property type="component" value="Unassembled WGS sequence"/>
</dbReference>
<dbReference type="RefSeq" id="WP_064776462.1">
    <property type="nucleotide sequence ID" value="NZ_LYUD01000156.1"/>
</dbReference>
<sequence length="125" mass="13302">MTLIAELRTVSDAALERSRAASQLIAAIGPLLDPTLPTPNAMQAARVQRAALKLVDTALEESGADATRYVGFGLAALYCGLQPDTFHSLCEKGKGPRCTIVEGNGLFTVAALDEWMESIRQKEGV</sequence>
<protein>
    <submittedName>
        <fullName evidence="1">Uncharacterized protein</fullName>
    </submittedName>
</protein>
<name>A0A1A0CE97_ACEPA</name>
<evidence type="ECO:0000313" key="1">
    <source>
        <dbReference type="EMBL" id="OAZ61284.1"/>
    </source>
</evidence>
<reference evidence="1 2" key="1">
    <citation type="submission" date="2016-05" db="EMBL/GenBank/DDBJ databases">
        <title>Genome sequencing of Acetobacter pasteurianus strain SRCM100623.</title>
        <authorList>
            <person name="Song Y.R."/>
        </authorList>
    </citation>
    <scope>NUCLEOTIDE SEQUENCE [LARGE SCALE GENOMIC DNA]</scope>
    <source>
        <strain evidence="1 2">SRCM100623</strain>
    </source>
</reference>
<accession>A0A1A0CE97</accession>
<evidence type="ECO:0000313" key="2">
    <source>
        <dbReference type="Proteomes" id="UP000093796"/>
    </source>
</evidence>
<dbReference type="AlphaFoldDB" id="A0A1A0CE97"/>
<organism evidence="1 2">
    <name type="scientific">Acetobacter pasteurianus</name>
    <name type="common">Acetobacter turbidans</name>
    <dbReference type="NCBI Taxonomy" id="438"/>
    <lineage>
        <taxon>Bacteria</taxon>
        <taxon>Pseudomonadati</taxon>
        <taxon>Pseudomonadota</taxon>
        <taxon>Alphaproteobacteria</taxon>
        <taxon>Acetobacterales</taxon>
        <taxon>Acetobacteraceae</taxon>
        <taxon>Acetobacter</taxon>
    </lineage>
</organism>
<comment type="caution">
    <text evidence="1">The sequence shown here is derived from an EMBL/GenBank/DDBJ whole genome shotgun (WGS) entry which is preliminary data.</text>
</comment>
<proteinExistence type="predicted"/>